<keyword evidence="7" id="KW-0249">Electron transport</keyword>
<feature type="transmembrane region" description="Helical" evidence="13">
    <location>
        <begin position="264"/>
        <end position="285"/>
    </location>
</feature>
<comment type="similarity">
    <text evidence="2">Belongs to the ferric reductase (FRE) family.</text>
</comment>
<evidence type="ECO:0000256" key="13">
    <source>
        <dbReference type="SAM" id="Phobius"/>
    </source>
</evidence>
<dbReference type="PANTHER" id="PTHR32361">
    <property type="entry name" value="FERRIC/CUPRIC REDUCTASE TRANSMEMBRANE COMPONENT"/>
    <property type="match status" value="1"/>
</dbReference>
<dbReference type="Pfam" id="PF08030">
    <property type="entry name" value="NAD_binding_6"/>
    <property type="match status" value="1"/>
</dbReference>
<organism evidence="15 16">
    <name type="scientific">Caulochytrium protostelioides</name>
    <dbReference type="NCBI Taxonomy" id="1555241"/>
    <lineage>
        <taxon>Eukaryota</taxon>
        <taxon>Fungi</taxon>
        <taxon>Fungi incertae sedis</taxon>
        <taxon>Chytridiomycota</taxon>
        <taxon>Chytridiomycota incertae sedis</taxon>
        <taxon>Chytridiomycetes</taxon>
        <taxon>Caulochytriales</taxon>
        <taxon>Caulochytriaceae</taxon>
        <taxon>Caulochytrium</taxon>
    </lineage>
</organism>
<keyword evidence="16" id="KW-1185">Reference proteome</keyword>
<evidence type="ECO:0000313" key="15">
    <source>
        <dbReference type="EMBL" id="RKP01247.1"/>
    </source>
</evidence>
<keyword evidence="9" id="KW-0560">Oxidoreductase</keyword>
<dbReference type="GO" id="GO:0052851">
    <property type="term" value="F:ferric-chelate reductase (NADPH) activity"/>
    <property type="evidence" value="ECO:0007669"/>
    <property type="project" value="UniProtKB-EC"/>
</dbReference>
<evidence type="ECO:0000256" key="4">
    <source>
        <dbReference type="ARBA" id="ARBA00022448"/>
    </source>
</evidence>
<dbReference type="InterPro" id="IPR039261">
    <property type="entry name" value="FNR_nucleotide-bd"/>
</dbReference>
<dbReference type="Proteomes" id="UP000274922">
    <property type="component" value="Unassembled WGS sequence"/>
</dbReference>
<accession>A0A4P9X7L8</accession>
<keyword evidence="4" id="KW-0813">Transport</keyword>
<dbReference type="InterPro" id="IPR013130">
    <property type="entry name" value="Fe3_Rdtase_TM_dom"/>
</dbReference>
<feature type="transmembrane region" description="Helical" evidence="13">
    <location>
        <begin position="93"/>
        <end position="113"/>
    </location>
</feature>
<evidence type="ECO:0000256" key="5">
    <source>
        <dbReference type="ARBA" id="ARBA00022475"/>
    </source>
</evidence>
<dbReference type="CDD" id="cd06186">
    <property type="entry name" value="NOX_Duox_like_FAD_NADP"/>
    <property type="match status" value="1"/>
</dbReference>
<evidence type="ECO:0000256" key="6">
    <source>
        <dbReference type="ARBA" id="ARBA00022692"/>
    </source>
</evidence>
<dbReference type="SFLD" id="SFLDS00052">
    <property type="entry name" value="Ferric_Reductase_Domain"/>
    <property type="match status" value="1"/>
</dbReference>
<dbReference type="InterPro" id="IPR017927">
    <property type="entry name" value="FAD-bd_FR_type"/>
</dbReference>
<evidence type="ECO:0000256" key="10">
    <source>
        <dbReference type="ARBA" id="ARBA00023065"/>
    </source>
</evidence>
<dbReference type="GO" id="GO:0005886">
    <property type="term" value="C:plasma membrane"/>
    <property type="evidence" value="ECO:0007669"/>
    <property type="project" value="UniProtKB-SubCell"/>
</dbReference>
<keyword evidence="6 13" id="KW-0812">Transmembrane</keyword>
<evidence type="ECO:0000256" key="8">
    <source>
        <dbReference type="ARBA" id="ARBA00022989"/>
    </source>
</evidence>
<dbReference type="Pfam" id="PF08022">
    <property type="entry name" value="FAD_binding_8"/>
    <property type="match status" value="1"/>
</dbReference>
<evidence type="ECO:0000256" key="1">
    <source>
        <dbReference type="ARBA" id="ARBA00004651"/>
    </source>
</evidence>
<dbReference type="SUPFAM" id="SSF52343">
    <property type="entry name" value="Ferredoxin reductase-like, C-terminal NADP-linked domain"/>
    <property type="match status" value="1"/>
</dbReference>
<feature type="transmembrane region" description="Helical" evidence="13">
    <location>
        <begin position="228"/>
        <end position="249"/>
    </location>
</feature>
<dbReference type="PROSITE" id="PS51384">
    <property type="entry name" value="FAD_FR"/>
    <property type="match status" value="1"/>
</dbReference>
<evidence type="ECO:0000259" key="14">
    <source>
        <dbReference type="PROSITE" id="PS51384"/>
    </source>
</evidence>
<feature type="transmembrane region" description="Helical" evidence="13">
    <location>
        <begin position="151"/>
        <end position="175"/>
    </location>
</feature>
<dbReference type="AlphaFoldDB" id="A0A4P9X7L8"/>
<name>A0A4P9X7L8_9FUNG</name>
<dbReference type="GO" id="GO:0006879">
    <property type="term" value="P:intracellular iron ion homeostasis"/>
    <property type="evidence" value="ECO:0007669"/>
    <property type="project" value="TreeGrafter"/>
</dbReference>
<keyword evidence="11 13" id="KW-0472">Membrane</keyword>
<feature type="transmembrane region" description="Helical" evidence="13">
    <location>
        <begin position="187"/>
        <end position="208"/>
    </location>
</feature>
<dbReference type="Pfam" id="PF01794">
    <property type="entry name" value="Ferric_reduct"/>
    <property type="match status" value="1"/>
</dbReference>
<dbReference type="GO" id="GO:0006826">
    <property type="term" value="P:iron ion transport"/>
    <property type="evidence" value="ECO:0007669"/>
    <property type="project" value="TreeGrafter"/>
</dbReference>
<proteinExistence type="inferred from homology"/>
<comment type="subcellular location">
    <subcellularLocation>
        <location evidence="1">Cell membrane</location>
        <topology evidence="1">Multi-pass membrane protein</topology>
    </subcellularLocation>
</comment>
<evidence type="ECO:0000256" key="7">
    <source>
        <dbReference type="ARBA" id="ARBA00022982"/>
    </source>
</evidence>
<dbReference type="Gene3D" id="3.40.50.80">
    <property type="entry name" value="Nucleotide-binding domain of ferredoxin-NADP reductase (FNR) module"/>
    <property type="match status" value="1"/>
</dbReference>
<sequence length="681" mass="75222">MLSSDTVDMAADMGAAAFASLRGVASKAAATVAINATATATATAAASAAATATATVDPDKWKNGYYVPSTEERLAEMAGRDSYMDQPRHSVNMLWFCAALLLLATLRHIAITVERRVPWVRARLTQPGSAAVRWRALSRAVTIRRYKGVSVLAWGSIIAMSLFATIYCFAIQPYYRPNYMYGSPPLALRSGVMAIALLPVSMIVGLKITPVPWLTGLSYAELNVYHRWFSRVMLFLSVVHTVPFVIQYGQQSFLSTWYHVSAHYIVWTGIASLALLIWIVFSSFLPLRNRAYEFFVVQHILTSVLFVFFMYLHCGLLMDSRKYVSATICIWAGSVAARTFMHTIPRLIRGERKFRRAAYPSLVEALPGLVRITVPVGRDVLWHPGQHVFLRWGGLKNAHQNHPYSVVNAKLDPSDAMVLLVKVEQGISRSLHDEVQRHCVSYGPDDSLLTAHESEFPSITKLMIVDGPYGAAFPYRMYDQLVLLAGGSGAASIIAPFQAWCAHQAANLAIGRLQDVPPRVTMLWAIRDPNHRVWYEPLLRDAYDQCVSLGIEVDVHIYVTRQTSPEVAEKGLASAPIASAPIASAELKDEATARHPWMAEHGIGLATVPQPSFMVRTGRPNLSAILPNLWERSRGRVACLACGSAPFMGDVERGVTRQQQTIARGTSAITDLAYIAEAYTW</sequence>
<dbReference type="OrthoDB" id="17725at2759"/>
<dbReference type="SFLD" id="SFLDG01168">
    <property type="entry name" value="Ferric_reductase_subgroup_(FRE"/>
    <property type="match status" value="1"/>
</dbReference>
<dbReference type="EC" id="1.16.1.9" evidence="3"/>
<dbReference type="GO" id="GO:0015677">
    <property type="term" value="P:copper ion import"/>
    <property type="evidence" value="ECO:0007669"/>
    <property type="project" value="TreeGrafter"/>
</dbReference>
<evidence type="ECO:0000256" key="9">
    <source>
        <dbReference type="ARBA" id="ARBA00023002"/>
    </source>
</evidence>
<keyword evidence="10" id="KW-0406">Ion transport</keyword>
<keyword evidence="8 13" id="KW-1133">Transmembrane helix</keyword>
<dbReference type="SUPFAM" id="SSF63380">
    <property type="entry name" value="Riboflavin synthase domain-like"/>
    <property type="match status" value="1"/>
</dbReference>
<feature type="transmembrane region" description="Helical" evidence="13">
    <location>
        <begin position="292"/>
        <end position="311"/>
    </location>
</feature>
<dbReference type="InterPro" id="IPR017938">
    <property type="entry name" value="Riboflavin_synthase-like_b-brl"/>
</dbReference>
<dbReference type="InterPro" id="IPR013112">
    <property type="entry name" value="FAD-bd_8"/>
</dbReference>
<dbReference type="InterPro" id="IPR051410">
    <property type="entry name" value="Ferric/Cupric_Reductase"/>
</dbReference>
<protein>
    <recommendedName>
        <fullName evidence="3">ferric-chelate reductase (NADPH)</fullName>
        <ecNumber evidence="3">1.16.1.9</ecNumber>
    </recommendedName>
</protein>
<evidence type="ECO:0000256" key="11">
    <source>
        <dbReference type="ARBA" id="ARBA00023136"/>
    </source>
</evidence>
<reference evidence="16" key="1">
    <citation type="journal article" date="2018" name="Nat. Microbiol.">
        <title>Leveraging single-cell genomics to expand the fungal tree of life.</title>
        <authorList>
            <person name="Ahrendt S.R."/>
            <person name="Quandt C.A."/>
            <person name="Ciobanu D."/>
            <person name="Clum A."/>
            <person name="Salamov A."/>
            <person name="Andreopoulos B."/>
            <person name="Cheng J.F."/>
            <person name="Woyke T."/>
            <person name="Pelin A."/>
            <person name="Henrissat B."/>
            <person name="Reynolds N.K."/>
            <person name="Benny G.L."/>
            <person name="Smith M.E."/>
            <person name="James T.Y."/>
            <person name="Grigoriev I.V."/>
        </authorList>
    </citation>
    <scope>NUCLEOTIDE SEQUENCE [LARGE SCALE GENOMIC DNA]</scope>
    <source>
        <strain evidence="16">ATCC 52028</strain>
    </source>
</reference>
<feature type="domain" description="FAD-binding FR-type" evidence="14">
    <location>
        <begin position="349"/>
        <end position="475"/>
    </location>
</feature>
<dbReference type="InterPro" id="IPR013121">
    <property type="entry name" value="Fe_red_NAD-bd_6"/>
</dbReference>
<evidence type="ECO:0000256" key="3">
    <source>
        <dbReference type="ARBA" id="ARBA00012668"/>
    </source>
</evidence>
<dbReference type="EMBL" id="ML014179">
    <property type="protein sequence ID" value="RKP01247.1"/>
    <property type="molecule type" value="Genomic_DNA"/>
</dbReference>
<dbReference type="STRING" id="1555241.A0A4P9X7L8"/>
<evidence type="ECO:0000313" key="16">
    <source>
        <dbReference type="Proteomes" id="UP000274922"/>
    </source>
</evidence>
<gene>
    <name evidence="15" type="ORF">CXG81DRAFT_26054</name>
</gene>
<keyword evidence="5" id="KW-1003">Cell membrane</keyword>
<comment type="catalytic activity">
    <reaction evidence="12">
        <text>2 a Fe(II)-siderophore + NADP(+) + H(+) = 2 a Fe(III)-siderophore + NADPH</text>
        <dbReference type="Rhea" id="RHEA:28795"/>
        <dbReference type="Rhea" id="RHEA-COMP:11342"/>
        <dbReference type="Rhea" id="RHEA-COMP:11344"/>
        <dbReference type="ChEBI" id="CHEBI:15378"/>
        <dbReference type="ChEBI" id="CHEBI:29033"/>
        <dbReference type="ChEBI" id="CHEBI:29034"/>
        <dbReference type="ChEBI" id="CHEBI:57783"/>
        <dbReference type="ChEBI" id="CHEBI:58349"/>
        <dbReference type="EC" id="1.16.1.9"/>
    </reaction>
</comment>
<evidence type="ECO:0000256" key="12">
    <source>
        <dbReference type="ARBA" id="ARBA00048483"/>
    </source>
</evidence>
<evidence type="ECO:0000256" key="2">
    <source>
        <dbReference type="ARBA" id="ARBA00006278"/>
    </source>
</evidence>